<keyword evidence="4 6" id="KW-0998">Cell outer membrane</keyword>
<dbReference type="GO" id="GO:0043165">
    <property type="term" value="P:Gram-negative-bacterium-type cell outer membrane assembly"/>
    <property type="evidence" value="ECO:0007669"/>
    <property type="project" value="UniProtKB-UniRule"/>
</dbReference>
<reference evidence="7 8" key="1">
    <citation type="journal article" date="2018" name="ISME J.">
        <title>Endosymbiont genomes yield clues of tubeworm success.</title>
        <authorList>
            <person name="Li Y."/>
            <person name="Liles M.R."/>
            <person name="Halanych K.M."/>
        </authorList>
    </citation>
    <scope>NUCLEOTIDE SEQUENCE [LARGE SCALE GENOMIC DNA]</scope>
    <source>
        <strain evidence="7">A1462</strain>
    </source>
</reference>
<keyword evidence="1 6" id="KW-0732">Signal</keyword>
<comment type="subcellular location">
    <subcellularLocation>
        <location evidence="6">Cell outer membrane</location>
        <topology evidence="6">Lipid-anchor</topology>
    </subcellularLocation>
</comment>
<evidence type="ECO:0000313" key="8">
    <source>
        <dbReference type="Proteomes" id="UP000254771"/>
    </source>
</evidence>
<dbReference type="GO" id="GO:0009279">
    <property type="term" value="C:cell outer membrane"/>
    <property type="evidence" value="ECO:0007669"/>
    <property type="project" value="UniProtKB-SubCell"/>
</dbReference>
<comment type="subunit">
    <text evidence="6">Component of the lipopolysaccharide transport and assembly complex. Interacts with LptD.</text>
</comment>
<dbReference type="PANTHER" id="PTHR38098">
    <property type="entry name" value="LPS-ASSEMBLY LIPOPROTEIN LPTE"/>
    <property type="match status" value="1"/>
</dbReference>
<name>A0A370DGK5_9GAMM</name>
<organism evidence="7 8">
    <name type="scientific">endosymbiont of Escarpia spicata</name>
    <dbReference type="NCBI Taxonomy" id="2200908"/>
    <lineage>
        <taxon>Bacteria</taxon>
        <taxon>Pseudomonadati</taxon>
        <taxon>Pseudomonadota</taxon>
        <taxon>Gammaproteobacteria</taxon>
        <taxon>sulfur-oxidizing symbionts</taxon>
    </lineage>
</organism>
<evidence type="ECO:0000256" key="5">
    <source>
        <dbReference type="ARBA" id="ARBA00023288"/>
    </source>
</evidence>
<evidence type="ECO:0000256" key="1">
    <source>
        <dbReference type="ARBA" id="ARBA00022729"/>
    </source>
</evidence>
<proteinExistence type="inferred from homology"/>
<dbReference type="Proteomes" id="UP000254771">
    <property type="component" value="Unassembled WGS sequence"/>
</dbReference>
<keyword evidence="5 6" id="KW-0449">Lipoprotein</keyword>
<dbReference type="InterPro" id="IPR007485">
    <property type="entry name" value="LPS_assembly_LptE"/>
</dbReference>
<evidence type="ECO:0000313" key="7">
    <source>
        <dbReference type="EMBL" id="RDH83296.1"/>
    </source>
</evidence>
<dbReference type="PROSITE" id="PS51257">
    <property type="entry name" value="PROKAR_LIPOPROTEIN"/>
    <property type="match status" value="1"/>
</dbReference>
<dbReference type="GO" id="GO:0015920">
    <property type="term" value="P:lipopolysaccharide transport"/>
    <property type="evidence" value="ECO:0007669"/>
    <property type="project" value="TreeGrafter"/>
</dbReference>
<keyword evidence="3 6" id="KW-0564">Palmitate</keyword>
<sequence length="166" mass="18461">MLKGRHWRSGFLLSILLIVSGCGFHLKGHQQATPNLNGLFVEDAENSKSLAGILQRDLRASGVALAADAAVAKNRLSLTEAFKYRVLSVDENGKALEYELRLKSDFSVVDREGKAALPEQHLELVRELTYSGTDELGRRNEAKLVRGDMRTDMADQIVRRLQAQLD</sequence>
<accession>A0A370DGK5</accession>
<dbReference type="Gene3D" id="3.30.160.150">
    <property type="entry name" value="Lipoprotein like domain"/>
    <property type="match status" value="1"/>
</dbReference>
<dbReference type="PANTHER" id="PTHR38098:SF1">
    <property type="entry name" value="LPS-ASSEMBLY LIPOPROTEIN LPTE"/>
    <property type="match status" value="1"/>
</dbReference>
<dbReference type="HAMAP" id="MF_01186">
    <property type="entry name" value="LPS_assembly_LptE"/>
    <property type="match status" value="1"/>
</dbReference>
<dbReference type="GO" id="GO:0001530">
    <property type="term" value="F:lipopolysaccharide binding"/>
    <property type="evidence" value="ECO:0007669"/>
    <property type="project" value="TreeGrafter"/>
</dbReference>
<protein>
    <recommendedName>
        <fullName evidence="6">LPS-assembly lipoprotein LptE</fullName>
    </recommendedName>
</protein>
<comment type="function">
    <text evidence="6">Together with LptD, is involved in the assembly of lipopolysaccharide (LPS) at the surface of the outer membrane. Required for the proper assembly of LptD. Binds LPS and may serve as the LPS recognition site at the outer membrane.</text>
</comment>
<evidence type="ECO:0000256" key="3">
    <source>
        <dbReference type="ARBA" id="ARBA00023139"/>
    </source>
</evidence>
<keyword evidence="8" id="KW-1185">Reference proteome</keyword>
<evidence type="ECO:0000256" key="2">
    <source>
        <dbReference type="ARBA" id="ARBA00023136"/>
    </source>
</evidence>
<dbReference type="Pfam" id="PF04390">
    <property type="entry name" value="LptE"/>
    <property type="match status" value="1"/>
</dbReference>
<dbReference type="GO" id="GO:1990351">
    <property type="term" value="C:transporter complex"/>
    <property type="evidence" value="ECO:0007669"/>
    <property type="project" value="TreeGrafter"/>
</dbReference>
<evidence type="ECO:0000256" key="4">
    <source>
        <dbReference type="ARBA" id="ARBA00023237"/>
    </source>
</evidence>
<comment type="similarity">
    <text evidence="6">Belongs to the LptE lipoprotein family.</text>
</comment>
<gene>
    <name evidence="6" type="primary">lptE</name>
    <name evidence="7" type="ORF">DIZ78_14970</name>
</gene>
<dbReference type="AlphaFoldDB" id="A0A370DGK5"/>
<dbReference type="EMBL" id="QFXE01000020">
    <property type="protein sequence ID" value="RDH83296.1"/>
    <property type="molecule type" value="Genomic_DNA"/>
</dbReference>
<keyword evidence="2 6" id="KW-0472">Membrane</keyword>
<evidence type="ECO:0000256" key="6">
    <source>
        <dbReference type="HAMAP-Rule" id="MF_01186"/>
    </source>
</evidence>
<comment type="caution">
    <text evidence="7">The sequence shown here is derived from an EMBL/GenBank/DDBJ whole genome shotgun (WGS) entry which is preliminary data.</text>
</comment>